<feature type="repeat" description="HEAT" evidence="2">
    <location>
        <begin position="1803"/>
        <end position="1841"/>
    </location>
</feature>
<gene>
    <name evidence="5" type="ORF">PCOL08062_LOCUS2754</name>
    <name evidence="6" type="ORF">PCOL08062_LOCUS2755</name>
</gene>
<dbReference type="Pfam" id="PF13513">
    <property type="entry name" value="HEAT_EZ"/>
    <property type="match status" value="1"/>
</dbReference>
<evidence type="ECO:0000259" key="4">
    <source>
        <dbReference type="SMART" id="SM01349"/>
    </source>
</evidence>
<dbReference type="Pfam" id="PF23271">
    <property type="entry name" value="HEAT_GCN1"/>
    <property type="match status" value="1"/>
</dbReference>
<feature type="domain" description="TOG" evidence="4">
    <location>
        <begin position="1160"/>
        <end position="1395"/>
    </location>
</feature>
<dbReference type="Pfam" id="PF24987">
    <property type="entry name" value="HEAT_EF3_N"/>
    <property type="match status" value="2"/>
</dbReference>
<dbReference type="GO" id="GO:0034198">
    <property type="term" value="P:cellular response to amino acid starvation"/>
    <property type="evidence" value="ECO:0007669"/>
    <property type="project" value="TreeGrafter"/>
</dbReference>
<dbReference type="PANTHER" id="PTHR23346">
    <property type="entry name" value="TRANSLATIONAL ACTIVATOR GCN1-RELATED"/>
    <property type="match status" value="1"/>
</dbReference>
<feature type="region of interest" description="Disordered" evidence="3">
    <location>
        <begin position="2494"/>
        <end position="2521"/>
    </location>
</feature>
<feature type="compositionally biased region" description="Polar residues" evidence="3">
    <location>
        <begin position="2510"/>
        <end position="2521"/>
    </location>
</feature>
<evidence type="ECO:0000256" key="3">
    <source>
        <dbReference type="SAM" id="MobiDB-lite"/>
    </source>
</evidence>
<dbReference type="EMBL" id="HBDZ01003574">
    <property type="protein sequence ID" value="CAD8232898.1"/>
    <property type="molecule type" value="Transcribed_RNA"/>
</dbReference>
<dbReference type="InterPro" id="IPR000357">
    <property type="entry name" value="HEAT"/>
</dbReference>
<proteinExistence type="predicted"/>
<feature type="compositionally biased region" description="Basic and acidic residues" evidence="3">
    <location>
        <begin position="615"/>
        <end position="644"/>
    </location>
</feature>
<evidence type="ECO:0000313" key="5">
    <source>
        <dbReference type="EMBL" id="CAD8232896.1"/>
    </source>
</evidence>
<protein>
    <recommendedName>
        <fullName evidence="4">TOG domain-containing protein</fullName>
    </recommendedName>
</protein>
<name>A0A6U0N563_9VIRI</name>
<feature type="repeat" description="HEAT" evidence="2">
    <location>
        <begin position="1456"/>
        <end position="1494"/>
    </location>
</feature>
<dbReference type="GO" id="GO:0005829">
    <property type="term" value="C:cytosol"/>
    <property type="evidence" value="ECO:0007669"/>
    <property type="project" value="TreeGrafter"/>
</dbReference>
<organism evidence="6">
    <name type="scientific">Prasinoderma coloniale</name>
    <dbReference type="NCBI Taxonomy" id="156133"/>
    <lineage>
        <taxon>Eukaryota</taxon>
        <taxon>Viridiplantae</taxon>
        <taxon>Prasinodermophyta</taxon>
        <taxon>Prasinodermophyceae</taxon>
        <taxon>Prasinodermales</taxon>
        <taxon>Prasinodermaceae</taxon>
        <taxon>Prasinoderma</taxon>
    </lineage>
</organism>
<dbReference type="InterPro" id="IPR057546">
    <property type="entry name" value="HEAT_GCN1"/>
</dbReference>
<dbReference type="EMBL" id="HBDZ01003573">
    <property type="protein sequence ID" value="CAD8232896.1"/>
    <property type="molecule type" value="Transcribed_RNA"/>
</dbReference>
<dbReference type="Gene3D" id="1.25.10.10">
    <property type="entry name" value="Leucine-rich Repeat Variant"/>
    <property type="match status" value="5"/>
</dbReference>
<evidence type="ECO:0000313" key="6">
    <source>
        <dbReference type="EMBL" id="CAD8232898.1"/>
    </source>
</evidence>
<dbReference type="SMART" id="SM01349">
    <property type="entry name" value="TOG"/>
    <property type="match status" value="1"/>
</dbReference>
<dbReference type="SUPFAM" id="SSF48371">
    <property type="entry name" value="ARM repeat"/>
    <property type="match status" value="4"/>
</dbReference>
<reference evidence="6" key="1">
    <citation type="submission" date="2021-01" db="EMBL/GenBank/DDBJ databases">
        <authorList>
            <person name="Corre E."/>
            <person name="Pelletier E."/>
            <person name="Niang G."/>
            <person name="Scheremetjew M."/>
            <person name="Finn R."/>
            <person name="Kale V."/>
            <person name="Holt S."/>
            <person name="Cochrane G."/>
            <person name="Meng A."/>
            <person name="Brown T."/>
            <person name="Cohen L."/>
        </authorList>
    </citation>
    <scope>NUCLEOTIDE SEQUENCE</scope>
    <source>
        <strain evidence="6">CCMP1413</strain>
    </source>
</reference>
<dbReference type="PROSITE" id="PS50077">
    <property type="entry name" value="HEAT_REPEAT"/>
    <property type="match status" value="2"/>
</dbReference>
<evidence type="ECO:0000256" key="1">
    <source>
        <dbReference type="ARBA" id="ARBA00022737"/>
    </source>
</evidence>
<dbReference type="Pfam" id="PF02985">
    <property type="entry name" value="HEAT"/>
    <property type="match status" value="1"/>
</dbReference>
<dbReference type="Pfam" id="PF24984">
    <property type="entry name" value="HEAT_EF3_GNC1"/>
    <property type="match status" value="1"/>
</dbReference>
<dbReference type="GO" id="GO:0019887">
    <property type="term" value="F:protein kinase regulator activity"/>
    <property type="evidence" value="ECO:0007669"/>
    <property type="project" value="TreeGrafter"/>
</dbReference>
<accession>A0A6U0N563</accession>
<feature type="compositionally biased region" description="Acidic residues" evidence="3">
    <location>
        <begin position="2498"/>
        <end position="2507"/>
    </location>
</feature>
<dbReference type="InterPro" id="IPR034085">
    <property type="entry name" value="TOG"/>
</dbReference>
<feature type="region of interest" description="Disordered" evidence="3">
    <location>
        <begin position="614"/>
        <end position="673"/>
    </location>
</feature>
<dbReference type="InterPro" id="IPR011989">
    <property type="entry name" value="ARM-like"/>
</dbReference>
<dbReference type="PANTHER" id="PTHR23346:SF7">
    <property type="entry name" value="STALLED RIBOSOME SENSOR GCN1"/>
    <property type="match status" value="1"/>
</dbReference>
<sequence>MEALLACWSKHVAGAAAPVAEAIDAFAPLLSLAPAEVMDATVAPALCKAIKKSPLLGTSAAAGAVGFGGVRARGNVGGCVVSLAQALVPACRHANAEARASALRALRALAAAACASGAEASAAFAAEVVAGLEVKPKPTDVKQRAATYTCAGVGAACYGGAAGSPPQAVLEGALDALAAQCAAEKNEDARVALVEAIEAWLGACGEGGAGALSQALVGALVAGAESKGDSGRRAFLRCAHRAAVACAPAAAGELAPLVPSLVKTAQSAASKPAFRGDGAHALAALLRVGLLTPGALAGKNVFAETVLAKDGVLLAAATAAKFADAEALALLDACRCTSLAASNVELKVPAAATAAAHRLLALLAVHPRARVQASALAALAEAASGRADVTEALLIDLKHWMDVYGARAHEGAATATEAVLFALDDDSDDEAAPSPLAFERALWAAACPAKGARTGTSSTAGAVPVVASGVGAFVAFLLAAGHPTVAKAKVSKRVWKHVVRAYGHASDDAVALVDASLQVLAADGGPLFAADSTTRAAAGGALGGLVAIAGEKGGVAVSARLAKVTASAADAHAALTEGEIVSYNTPPTVLPEEMMSASAVAAMAAADTGLVAVSKGEEKKEKKPSILAKMDKAKSKKDKKDKPTKSSGLMSKDRSAASAAAASAGKKTDKELHREARLKEQAENTRKVEEVTFALRCALSGAARVCVLAPAVVRHGDTLASLADAIGPFVGSRVVGAEGVTAAAALLAALPGMRAAAHDMAVALRLACGDKTTATTLADEPCALAGLLALVRACGLAEDPTSFYPPPSIAQPMAAAAFAFIFPALDSVLRAPLASALTRPSLAMVGLHSAPGSPVPRAAMLTACLCALHASPGLATSMLPVLCRLCEGLDEADLLLALEGALDSEVAVRATALQALARVPVLESGTANSDARVAARLFLACHDEEDANVEYAEVAWKAYGHALDADGARELLALLRHPSAAARSAAAEALATALEDGGVGLPVKDALSTVFADYTQHGGGLVSARLGTAEALTSLATLMGPAELPVVAAFLLGRGLSDADEGVRARMIDAGVAVIDAGGSEGANALLPIFDRFTQAGQAEGMSVEMYDVVREGVTVLLGALAKHLPKGDPRVVEIAHLLLDVLTTPSESVQRSVAACLPPLMPALTDKSNEITADLLKMLLKSSKFADRKGAAFGIAGAVKGLGISALKAHGIMDAIKAAAADTDKSASIGREGSMFAIQALSESLGRLFEPYVMHVMPLILTCLGDGMKSVREASRGAAQAIMAKLSAQGVKLVMPSLLKGLDDDAWRTKQGSCQLLGSMAHLAPKQLGAALPKIVPKLAEALQDTHEKVSKAAKVALKEIGGVIRNPEVAALVSTLISAIANPAEKTAKCLDSLLRTVFVNSVDPASLALIVPVLCRGMRERRPEDKRKACRVVGNITALVTDSKDLLPYLDSISPELRKAVLDPIPDVRATAAKALGSLLEGVGQDAFPDLFEWLLSALSSEVSSVERTGAAQGLAEVCCALGLDALDGLLPEIESRCADKNANVREGAMGMWMYLPVALGDLFEPYIERCLPFLLDGLADEAEAVREIALCGGRNIVNLYAHSSMPLLLPTMTDGLFSDSWRIRQASVELLGMLLFRVSGMSGKIQTSADSDDEDISGASQAQAIAEALGPEARQRVLAAIYIARSDVAITVRQQSLHVWKTIVSNTPRTLKEILPEMMRTLIASLASDSEERKRIAGRALGDLVKKLGDSVLAQILPILQQGLEEAEDDDTKQGVCFGLAEVMQAASRDQLQDHLQRLLPAVQAALCDEAVAVREAAADALNELVAMFGPKVVAATVEPMLGGAESGSADAERSLGGLRAVAELRPAQVVEFALPLLLQAGEDGALTAGKCAAMEAIAEVAGDAVLAQSSTMLAPLLEASVGGGGAEDGGGELAEAAWSAAVAVMSQMADEQDAELAVGNLLVCVDDAGAAPAARARACDLVAHVAKTSAKVDLRSVTGDMLSSLVSVASESDAVLLGAAWAAIGAVVGSVPKETQGAFMPPVRAAVSSIKEKRQRDAEAEARRTGKSVAASLDALQVPGFAQAKALQPVLPVYLQALLLGSPEGRERAADGIHDLVCLASASALRPSVVGITGPLIRVVGDKFNSNVKAAILRALGVLVQRGGVGLRPFVPQLQTTFVKCLNDGSSSVRMRAADALGRLAELSPRVDALVTDLASGVASAEGGVLAATLKALSGALRFAGPKLTEGAMAGVWPALQGPLASDNEDVCDAAAATAGALLARAQVGTLGPIWSEIADGCAADGAAANGPATALAAALRETGGGAKRVATERAFADAAMRATKAAARCSDSVARYAAARALGRLLLAERRHGPAGAYATTLAASERVFQALLADTSLDVRRRACTSAKVVSKLYRGEAGVLTDGVVCAIAEKLGDPSRSVRVAAEKALMYALDARASAAGVESAIAAASAAGSSKAAGLLKEQARRLCKLPQHSEDEESDEEELATNAKQLAQSIGAE</sequence>
<dbReference type="InterPro" id="IPR016024">
    <property type="entry name" value="ARM-type_fold"/>
</dbReference>
<dbReference type="InterPro" id="IPR021133">
    <property type="entry name" value="HEAT_type_2"/>
</dbReference>
<keyword evidence="1" id="KW-0677">Repeat</keyword>
<evidence type="ECO:0000256" key="2">
    <source>
        <dbReference type="PROSITE-ProRule" id="PRU00103"/>
    </source>
</evidence>
<dbReference type="Pfam" id="PF25786">
    <property type="entry name" value="HEAT_GCN1_C"/>
    <property type="match status" value="1"/>
</dbReference>
<dbReference type="GO" id="GO:0006417">
    <property type="term" value="P:regulation of translation"/>
    <property type="evidence" value="ECO:0007669"/>
    <property type="project" value="TreeGrafter"/>
</dbReference>